<dbReference type="Pfam" id="PF04773">
    <property type="entry name" value="FecR"/>
    <property type="match status" value="1"/>
</dbReference>
<dbReference type="InterPro" id="IPR012373">
    <property type="entry name" value="Ferrdict_sens_TM"/>
</dbReference>
<dbReference type="PANTHER" id="PTHR30273:SF2">
    <property type="entry name" value="PROTEIN FECR"/>
    <property type="match status" value="1"/>
</dbReference>
<keyword evidence="1" id="KW-1133">Transmembrane helix</keyword>
<evidence type="ECO:0000256" key="1">
    <source>
        <dbReference type="SAM" id="Phobius"/>
    </source>
</evidence>
<dbReference type="Pfam" id="PF16344">
    <property type="entry name" value="FecR_C"/>
    <property type="match status" value="1"/>
</dbReference>
<dbReference type="GO" id="GO:0016989">
    <property type="term" value="F:sigma factor antagonist activity"/>
    <property type="evidence" value="ECO:0007669"/>
    <property type="project" value="TreeGrafter"/>
</dbReference>
<name>A0AB33IW20_9BACT</name>
<keyword evidence="1" id="KW-0472">Membrane</keyword>
<feature type="domain" description="FecR protein" evidence="2">
    <location>
        <begin position="118"/>
        <end position="212"/>
    </location>
</feature>
<accession>A0AB33IW20</accession>
<evidence type="ECO:0000259" key="2">
    <source>
        <dbReference type="Pfam" id="PF04773"/>
    </source>
</evidence>
<feature type="domain" description="Protein FecR C-terminal" evidence="3">
    <location>
        <begin position="256"/>
        <end position="322"/>
    </location>
</feature>
<sequence>MKHQQNIYRSLLGRLYSRHVDVGDLKSLKLWLEDEQHEFDEVCQDVWNTVPTTASDHREEPMLESVLEQISVEPRKNYSLLFLKIVASVLFLLSMVLGYDCFKNYSHAKQLAMQSSEVVVDYGQRAHLTLPDGSRVWLNSGSQLNYGADFNQKNRIVELLGEAKFEVAKNPEKHFIVKCSGIQVEALGTVFAVKGYQIDSTVTASLLEGKVRVYNHASGVTLMPMQQIIYNRNQGTFTMREMEDSCEADFWLKGFLYFHDTSLAEMALTLERLYGVNVVFSTNELRKATFTGTIRNNSLQNVLHIISLTYPLRYEIKNNTVVLSNNL</sequence>
<proteinExistence type="predicted"/>
<dbReference type="Gene3D" id="2.60.120.1440">
    <property type="match status" value="1"/>
</dbReference>
<keyword evidence="1" id="KW-0812">Transmembrane</keyword>
<dbReference type="InterPro" id="IPR006860">
    <property type="entry name" value="FecR"/>
</dbReference>
<gene>
    <name evidence="4" type="ORF">GTC17254_10660</name>
</gene>
<dbReference type="EMBL" id="AP035786">
    <property type="protein sequence ID" value="BFO73469.1"/>
    <property type="molecule type" value="Genomic_DNA"/>
</dbReference>
<dbReference type="PIRSF" id="PIRSF018266">
    <property type="entry name" value="FecR"/>
    <property type="match status" value="1"/>
</dbReference>
<dbReference type="Gene3D" id="3.55.50.30">
    <property type="match status" value="1"/>
</dbReference>
<dbReference type="PANTHER" id="PTHR30273">
    <property type="entry name" value="PERIPLASMIC SIGNAL SENSOR AND SIGMA FACTOR ACTIVATOR FECR-RELATED"/>
    <property type="match status" value="1"/>
</dbReference>
<reference evidence="4" key="1">
    <citation type="submission" date="2024-07" db="EMBL/GenBank/DDBJ databases">
        <title>Complete genome sequence of Prevotella sp. YM-2024 GTC17254.</title>
        <authorList>
            <person name="Hayashi M."/>
            <person name="Muto Y."/>
            <person name="Tanaka K."/>
            <person name="Niwa H."/>
        </authorList>
    </citation>
    <scope>NUCLEOTIDE SEQUENCE</scope>
    <source>
        <strain evidence="4">GTC17254</strain>
    </source>
</reference>
<dbReference type="InterPro" id="IPR032508">
    <property type="entry name" value="FecR_C"/>
</dbReference>
<organism evidence="4">
    <name type="scientific">Prevotella sp. GTC17254</name>
    <dbReference type="NCBI Taxonomy" id="3236794"/>
    <lineage>
        <taxon>Bacteria</taxon>
        <taxon>Pseudomonadati</taxon>
        <taxon>Bacteroidota</taxon>
        <taxon>Bacteroidia</taxon>
        <taxon>Bacteroidales</taxon>
        <taxon>Prevotellaceae</taxon>
        <taxon>Prevotella</taxon>
    </lineage>
</organism>
<protein>
    <submittedName>
        <fullName evidence="4">DUF4974 domain-containing protein</fullName>
    </submittedName>
</protein>
<dbReference type="AlphaFoldDB" id="A0AB33IW20"/>
<evidence type="ECO:0000259" key="3">
    <source>
        <dbReference type="Pfam" id="PF16344"/>
    </source>
</evidence>
<evidence type="ECO:0000313" key="4">
    <source>
        <dbReference type="EMBL" id="BFO73469.1"/>
    </source>
</evidence>
<feature type="transmembrane region" description="Helical" evidence="1">
    <location>
        <begin position="81"/>
        <end position="99"/>
    </location>
</feature>